<evidence type="ECO:0000256" key="2">
    <source>
        <dbReference type="SAM" id="MobiDB-lite"/>
    </source>
</evidence>
<dbReference type="InterPro" id="IPR057207">
    <property type="entry name" value="FBXL15_LRR"/>
</dbReference>
<feature type="region of interest" description="Disordered" evidence="2">
    <location>
        <begin position="1"/>
        <end position="118"/>
    </location>
</feature>
<dbReference type="AlphaFoldDB" id="A0A3M7SNS3"/>
<comment type="caution">
    <text evidence="4">The sequence shown here is derived from an EMBL/GenBank/DDBJ whole genome shotgun (WGS) entry which is preliminary data.</text>
</comment>
<gene>
    <name evidence="4" type="ORF">BpHYR1_036638</name>
</gene>
<sequence>MHLYALENEEEDTLPSSKKTPVLRPPTNSAQSIANNPDKPNLYRRKTVIGSYREKDIDSQDKAKNVPVQSLDLFPNRTDQPDQNKNSKVKKKPTQSRNQIWESSISKRPGSASKSFVAKSVRNSNRPISAGLLTYSKLIEIESNIQNENKNQTLNNEPDENEKWNENGKNEFLSFKTDWLNLPDEIWLRVLRFLKQNDLAKFGQTCKTFNYLYKDNSLWPKIELKYEYNVKDEWLDWIGKRRPNELNIVQCSGHVSLNGITGMFKNIGQNLQKLNLSRCSSGSLSGDNFALQASIRCPNVTSLDLSWTLLSNQTLKLIVDSFKKIESINLSGCNMIQEDGFNELLIKHGNSLKNLEIAGCIHFSSDVIFNIGCYCRGIEKLNISNCHRIKNESIIEACPQWLKLKYIDLRGIKNFNSGLSSFRKNNTDIPRKLNQEIIIIQ</sequence>
<dbReference type="PANTHER" id="PTHR13382">
    <property type="entry name" value="MITOCHONDRIAL ATP SYNTHASE COUPLING FACTOR B"/>
    <property type="match status" value="1"/>
</dbReference>
<dbReference type="GO" id="GO:0005737">
    <property type="term" value="C:cytoplasm"/>
    <property type="evidence" value="ECO:0007669"/>
    <property type="project" value="TreeGrafter"/>
</dbReference>
<evidence type="ECO:0000256" key="1">
    <source>
        <dbReference type="ARBA" id="ARBA00022786"/>
    </source>
</evidence>
<dbReference type="InterPro" id="IPR001810">
    <property type="entry name" value="F-box_dom"/>
</dbReference>
<dbReference type="STRING" id="10195.A0A3M7SNS3"/>
<feature type="compositionally biased region" description="Polar residues" evidence="2">
    <location>
        <begin position="77"/>
        <end position="86"/>
    </location>
</feature>
<dbReference type="SMART" id="SM00256">
    <property type="entry name" value="FBOX"/>
    <property type="match status" value="1"/>
</dbReference>
<dbReference type="OrthoDB" id="10257471at2759"/>
<dbReference type="SMART" id="SM00367">
    <property type="entry name" value="LRR_CC"/>
    <property type="match status" value="3"/>
</dbReference>
<proteinExistence type="predicted"/>
<protein>
    <submittedName>
        <fullName evidence="4">Leucine rich repeats containing F box</fullName>
    </submittedName>
</protein>
<keyword evidence="1" id="KW-0833">Ubl conjugation pathway</keyword>
<dbReference type="EMBL" id="REGN01001075">
    <property type="protein sequence ID" value="RNA37188.1"/>
    <property type="molecule type" value="Genomic_DNA"/>
</dbReference>
<dbReference type="InterPro" id="IPR032675">
    <property type="entry name" value="LRR_dom_sf"/>
</dbReference>
<accession>A0A3M7SNS3</accession>
<dbReference type="Gene3D" id="3.80.10.10">
    <property type="entry name" value="Ribonuclease Inhibitor"/>
    <property type="match status" value="1"/>
</dbReference>
<dbReference type="PROSITE" id="PS50181">
    <property type="entry name" value="FBOX"/>
    <property type="match status" value="1"/>
</dbReference>
<evidence type="ECO:0000313" key="4">
    <source>
        <dbReference type="EMBL" id="RNA37188.1"/>
    </source>
</evidence>
<reference evidence="4 5" key="1">
    <citation type="journal article" date="2018" name="Sci. Rep.">
        <title>Genomic signatures of local adaptation to the degree of environmental predictability in rotifers.</title>
        <authorList>
            <person name="Franch-Gras L."/>
            <person name="Hahn C."/>
            <person name="Garcia-Roger E.M."/>
            <person name="Carmona M.J."/>
            <person name="Serra M."/>
            <person name="Gomez A."/>
        </authorList>
    </citation>
    <scope>NUCLEOTIDE SEQUENCE [LARGE SCALE GENOMIC DNA]</scope>
    <source>
        <strain evidence="4">HYR1</strain>
    </source>
</reference>
<dbReference type="PANTHER" id="PTHR13382:SF10">
    <property type="entry name" value="ATP SYNTHASE SUBUNIT S, MITOCHONDRIAL"/>
    <property type="match status" value="1"/>
</dbReference>
<keyword evidence="5" id="KW-1185">Reference proteome</keyword>
<dbReference type="Proteomes" id="UP000276133">
    <property type="component" value="Unassembled WGS sequence"/>
</dbReference>
<name>A0A3M7SNS3_BRAPC</name>
<dbReference type="InterPro" id="IPR006553">
    <property type="entry name" value="Leu-rich_rpt_Cys-con_subtyp"/>
</dbReference>
<feature type="compositionally biased region" description="Polar residues" evidence="2">
    <location>
        <begin position="95"/>
        <end position="106"/>
    </location>
</feature>
<dbReference type="SUPFAM" id="SSF52047">
    <property type="entry name" value="RNI-like"/>
    <property type="match status" value="1"/>
</dbReference>
<dbReference type="Pfam" id="PF25372">
    <property type="entry name" value="DUF7885"/>
    <property type="match status" value="1"/>
</dbReference>
<evidence type="ECO:0000259" key="3">
    <source>
        <dbReference type="PROSITE" id="PS50181"/>
    </source>
</evidence>
<dbReference type="InterPro" id="IPR050648">
    <property type="entry name" value="F-box_LRR-repeat"/>
</dbReference>
<dbReference type="CDD" id="cd22139">
    <property type="entry name" value="F-box_unchar"/>
    <property type="match status" value="1"/>
</dbReference>
<feature type="domain" description="F-box" evidence="3">
    <location>
        <begin position="176"/>
        <end position="222"/>
    </location>
</feature>
<dbReference type="Pfam" id="PF12937">
    <property type="entry name" value="F-box-like"/>
    <property type="match status" value="1"/>
</dbReference>
<feature type="compositionally biased region" description="Basic and acidic residues" evidence="2">
    <location>
        <begin position="52"/>
        <end position="64"/>
    </location>
</feature>
<feature type="compositionally biased region" description="Polar residues" evidence="2">
    <location>
        <begin position="26"/>
        <end position="35"/>
    </location>
</feature>
<organism evidence="4 5">
    <name type="scientific">Brachionus plicatilis</name>
    <name type="common">Marine rotifer</name>
    <name type="synonym">Brachionus muelleri</name>
    <dbReference type="NCBI Taxonomy" id="10195"/>
    <lineage>
        <taxon>Eukaryota</taxon>
        <taxon>Metazoa</taxon>
        <taxon>Spiralia</taxon>
        <taxon>Gnathifera</taxon>
        <taxon>Rotifera</taxon>
        <taxon>Eurotatoria</taxon>
        <taxon>Monogononta</taxon>
        <taxon>Pseudotrocha</taxon>
        <taxon>Ploima</taxon>
        <taxon>Brachionidae</taxon>
        <taxon>Brachionus</taxon>
    </lineage>
</organism>
<evidence type="ECO:0000313" key="5">
    <source>
        <dbReference type="Proteomes" id="UP000276133"/>
    </source>
</evidence>